<dbReference type="GO" id="GO:0005634">
    <property type="term" value="C:nucleus"/>
    <property type="evidence" value="ECO:0007669"/>
    <property type="project" value="UniProtKB-SubCell"/>
</dbReference>
<dbReference type="EMBL" id="SPHZ02000010">
    <property type="protein sequence ID" value="KAF0895727.1"/>
    <property type="molecule type" value="Genomic_DNA"/>
</dbReference>
<keyword evidence="2" id="KW-0539">Nucleus</keyword>
<evidence type="ECO:0000313" key="5">
    <source>
        <dbReference type="Proteomes" id="UP000479710"/>
    </source>
</evidence>
<name>A0A6G1C6W1_9ORYZ</name>
<organism evidence="4 5">
    <name type="scientific">Oryza meyeriana var. granulata</name>
    <dbReference type="NCBI Taxonomy" id="110450"/>
    <lineage>
        <taxon>Eukaryota</taxon>
        <taxon>Viridiplantae</taxon>
        <taxon>Streptophyta</taxon>
        <taxon>Embryophyta</taxon>
        <taxon>Tracheophyta</taxon>
        <taxon>Spermatophyta</taxon>
        <taxon>Magnoliopsida</taxon>
        <taxon>Liliopsida</taxon>
        <taxon>Poales</taxon>
        <taxon>Poaceae</taxon>
        <taxon>BOP clade</taxon>
        <taxon>Oryzoideae</taxon>
        <taxon>Oryzeae</taxon>
        <taxon>Oryzinae</taxon>
        <taxon>Oryza</taxon>
        <taxon>Oryza meyeriana</taxon>
    </lineage>
</organism>
<evidence type="ECO:0000256" key="1">
    <source>
        <dbReference type="ARBA" id="ARBA00004123"/>
    </source>
</evidence>
<dbReference type="OrthoDB" id="17317at2759"/>
<dbReference type="Proteomes" id="UP000479710">
    <property type="component" value="Unassembled WGS sequence"/>
</dbReference>
<feature type="region of interest" description="Disordered" evidence="3">
    <location>
        <begin position="493"/>
        <end position="534"/>
    </location>
</feature>
<gene>
    <name evidence="4" type="ORF">E2562_014337</name>
</gene>
<dbReference type="PANTHER" id="PTHR34560">
    <property type="entry name" value="POLYKETIDE CYCLASE/DEHYDRASE/LIPID TRANSPORT SUPERFAMILY PROTEIN"/>
    <property type="match status" value="1"/>
</dbReference>
<accession>A0A6G1C6W1</accession>
<evidence type="ECO:0000256" key="2">
    <source>
        <dbReference type="ARBA" id="ARBA00023242"/>
    </source>
</evidence>
<comment type="caution">
    <text evidence="4">The sequence shown here is derived from an EMBL/GenBank/DDBJ whole genome shotgun (WGS) entry which is preliminary data.</text>
</comment>
<evidence type="ECO:0008006" key="6">
    <source>
        <dbReference type="Google" id="ProtNLM"/>
    </source>
</evidence>
<evidence type="ECO:0000313" key="4">
    <source>
        <dbReference type="EMBL" id="KAF0895727.1"/>
    </source>
</evidence>
<dbReference type="PANTHER" id="PTHR34560:SF1">
    <property type="entry name" value="START DOMAIN-CONTAINING PROTEIN"/>
    <property type="match status" value="1"/>
</dbReference>
<comment type="subcellular location">
    <subcellularLocation>
        <location evidence="1">Nucleus</location>
    </subcellularLocation>
</comment>
<reference evidence="4 5" key="1">
    <citation type="submission" date="2019-11" db="EMBL/GenBank/DDBJ databases">
        <title>Whole genome sequence of Oryza granulata.</title>
        <authorList>
            <person name="Li W."/>
        </authorList>
    </citation>
    <scope>NUCLEOTIDE SEQUENCE [LARGE SCALE GENOMIC DNA]</scope>
    <source>
        <strain evidence="5">cv. Menghai</strain>
        <tissue evidence="4">Leaf</tissue>
    </source>
</reference>
<dbReference type="SUPFAM" id="SSF55961">
    <property type="entry name" value="Bet v1-like"/>
    <property type="match status" value="1"/>
</dbReference>
<dbReference type="Gene3D" id="3.30.530.20">
    <property type="match status" value="1"/>
</dbReference>
<feature type="region of interest" description="Disordered" evidence="3">
    <location>
        <begin position="438"/>
        <end position="461"/>
    </location>
</feature>
<proteinExistence type="predicted"/>
<dbReference type="InterPro" id="IPR023393">
    <property type="entry name" value="START-like_dom_sf"/>
</dbReference>
<sequence length="548" mass="61560">MVAAMEKRKEIRELRDRMDRTLALPDLADEGLLISLVKKQILASSLSGSDEGDIDLIAEARSKEISNFLQMLNTSGNERSSKIHEAPHKEWKMKQDTDQLRVMYREGSEGTPFHTLLAEGFADGPIDVCTCVSWESSLYKKWFPQYNLPTFKVAQSVCLKKVRVGEEISLVRVKVPWPVSEREALLHYFELEYLKEDLVIVIMKTISDIDNINIETHGFSRDGIPEAGDTVRIDVVGGFVLQRITMERSFFRAIANMDIKLDFVPPWLINFISRQLIGSGHKLYQKAVSTVASCDEDYKKALREPLYVRIREHQDSTNTAKVTRVEESATEAVPDNPILQNPLTTTSITSSSEIVEEESEQKALFKLDHLAAGCSNRPAGQEQQAENKPYISPEVEQALSILDKAIAIIRGNSAGSASAVQKFLSYDAALVSSTIDSRNLHNLPNGRPATLPPRDSRETQQAYSLPNENVNNREEDALDSDSHQYTATSTVTKTMSMTRRSTTRVHGEESLDTSGLHQNGFHKDKESKRTRKRKTNRWLCCLTPSTTG</sequence>
<dbReference type="AlphaFoldDB" id="A0A6G1C6W1"/>
<evidence type="ECO:0000256" key="3">
    <source>
        <dbReference type="SAM" id="MobiDB-lite"/>
    </source>
</evidence>
<protein>
    <recommendedName>
        <fullName evidence="6">START domain-containing protein</fullName>
    </recommendedName>
</protein>
<keyword evidence="5" id="KW-1185">Reference proteome</keyword>